<dbReference type="InterPro" id="IPR013549">
    <property type="entry name" value="DUF1731"/>
</dbReference>
<evidence type="ECO:0000259" key="2">
    <source>
        <dbReference type="Pfam" id="PF08338"/>
    </source>
</evidence>
<dbReference type="Proteomes" id="UP000292052">
    <property type="component" value="Unassembled WGS sequence"/>
</dbReference>
<dbReference type="InterPro" id="IPR036291">
    <property type="entry name" value="NAD(P)-bd_dom_sf"/>
</dbReference>
<dbReference type="PANTHER" id="PTHR11092">
    <property type="entry name" value="SUGAR NUCLEOTIDE EPIMERASE RELATED"/>
    <property type="match status" value="1"/>
</dbReference>
<dbReference type="CDD" id="cd05242">
    <property type="entry name" value="SDR_a8"/>
    <property type="match status" value="1"/>
</dbReference>
<dbReference type="Pfam" id="PF01370">
    <property type="entry name" value="Epimerase"/>
    <property type="match status" value="1"/>
</dbReference>
<dbReference type="PANTHER" id="PTHR11092:SF0">
    <property type="entry name" value="EPIMERASE FAMILY PROTEIN SDR39U1"/>
    <property type="match status" value="1"/>
</dbReference>
<sequence>MSKALGTVLVGGGSGFIGTHLCNVLKNKGYGVTVISRMPGPQRMTWNDLNDSGLPHGTTAVINLAGQNVLDIKQRWNAGFKQNVFNSRINTTSSLAKAILNAEVKPSIFVTLSGVGIYKPDKYKEYDEDSVGEEFDFLSHLCHEWENAAKLPVCDTRRVTIRSGVVLGRTGGMIKQLYLPFYFGLGGPVAPGDQFLPWIHMSDLTRLILFAMENPKVNGIFNGVAPQTVTNKEFTEAFASAMRRPAFIPVPKFVLDLLLNEERANMLTQGQKVLPKRVASLGFKFEFPDIKSACKEVVKKR</sequence>
<evidence type="ECO:0000259" key="1">
    <source>
        <dbReference type="Pfam" id="PF01370"/>
    </source>
</evidence>
<dbReference type="NCBIfam" id="TIGR01777">
    <property type="entry name" value="yfcH"/>
    <property type="match status" value="1"/>
</dbReference>
<dbReference type="SUPFAM" id="SSF51735">
    <property type="entry name" value="NAD(P)-binding Rossmann-fold domains"/>
    <property type="match status" value="1"/>
</dbReference>
<dbReference type="InterPro" id="IPR010099">
    <property type="entry name" value="SDR39U1"/>
</dbReference>
<dbReference type="InterPro" id="IPR001509">
    <property type="entry name" value="Epimerase_deHydtase"/>
</dbReference>
<reference evidence="3 4" key="1">
    <citation type="submission" date="2017-03" db="EMBL/GenBank/DDBJ databases">
        <title>Genome of the blue death feigning beetle - Asbolus verrucosus.</title>
        <authorList>
            <person name="Rider S.D."/>
        </authorList>
    </citation>
    <scope>NUCLEOTIDE SEQUENCE [LARGE SCALE GENOMIC DNA]</scope>
    <source>
        <strain evidence="3">Butters</strain>
        <tissue evidence="3">Head and leg muscle</tissue>
    </source>
</reference>
<dbReference type="AlphaFoldDB" id="A0A482VML2"/>
<dbReference type="OrthoDB" id="276721at2759"/>
<keyword evidence="4" id="KW-1185">Reference proteome</keyword>
<name>A0A482VML2_ASBVE</name>
<dbReference type="Gene3D" id="3.40.50.720">
    <property type="entry name" value="NAD(P)-binding Rossmann-like Domain"/>
    <property type="match status" value="1"/>
</dbReference>
<feature type="domain" description="NAD-dependent epimerase/dehydratase" evidence="1">
    <location>
        <begin position="8"/>
        <end position="221"/>
    </location>
</feature>
<gene>
    <name evidence="3" type="ORF">BDFB_009221</name>
</gene>
<dbReference type="Pfam" id="PF08338">
    <property type="entry name" value="DUF1731"/>
    <property type="match status" value="1"/>
</dbReference>
<accession>A0A482VML2</accession>
<evidence type="ECO:0000313" key="3">
    <source>
        <dbReference type="EMBL" id="RZC33677.1"/>
    </source>
</evidence>
<feature type="domain" description="DUF1731" evidence="2">
    <location>
        <begin position="250"/>
        <end position="296"/>
    </location>
</feature>
<proteinExistence type="predicted"/>
<organism evidence="3 4">
    <name type="scientific">Asbolus verrucosus</name>
    <name type="common">Desert ironclad beetle</name>
    <dbReference type="NCBI Taxonomy" id="1661398"/>
    <lineage>
        <taxon>Eukaryota</taxon>
        <taxon>Metazoa</taxon>
        <taxon>Ecdysozoa</taxon>
        <taxon>Arthropoda</taxon>
        <taxon>Hexapoda</taxon>
        <taxon>Insecta</taxon>
        <taxon>Pterygota</taxon>
        <taxon>Neoptera</taxon>
        <taxon>Endopterygota</taxon>
        <taxon>Coleoptera</taxon>
        <taxon>Polyphaga</taxon>
        <taxon>Cucujiformia</taxon>
        <taxon>Tenebrionidae</taxon>
        <taxon>Pimeliinae</taxon>
        <taxon>Asbolus</taxon>
    </lineage>
</organism>
<protein>
    <submittedName>
        <fullName evidence="3">Epimerase and/or DUF1731 domain containing protein</fullName>
    </submittedName>
</protein>
<dbReference type="STRING" id="1661398.A0A482VML2"/>
<evidence type="ECO:0000313" key="4">
    <source>
        <dbReference type="Proteomes" id="UP000292052"/>
    </source>
</evidence>
<dbReference type="EMBL" id="QDEB01086918">
    <property type="protein sequence ID" value="RZC33677.1"/>
    <property type="molecule type" value="Genomic_DNA"/>
</dbReference>
<comment type="caution">
    <text evidence="3">The sequence shown here is derived from an EMBL/GenBank/DDBJ whole genome shotgun (WGS) entry which is preliminary data.</text>
</comment>